<accession>D7LC86</accession>
<proteinExistence type="predicted"/>
<dbReference type="Proteomes" id="UP000008694">
    <property type="component" value="Unassembled WGS sequence"/>
</dbReference>
<name>D7LC86_ARALL</name>
<reference evidence="2" key="1">
    <citation type="journal article" date="2011" name="Nat. Genet.">
        <title>The Arabidopsis lyrata genome sequence and the basis of rapid genome size change.</title>
        <authorList>
            <person name="Hu T.T."/>
            <person name="Pattyn P."/>
            <person name="Bakker E.G."/>
            <person name="Cao J."/>
            <person name="Cheng J.-F."/>
            <person name="Clark R.M."/>
            <person name="Fahlgren N."/>
            <person name="Fawcett J.A."/>
            <person name="Grimwood J."/>
            <person name="Gundlach H."/>
            <person name="Haberer G."/>
            <person name="Hollister J.D."/>
            <person name="Ossowski S."/>
            <person name="Ottilar R.P."/>
            <person name="Salamov A.A."/>
            <person name="Schneeberger K."/>
            <person name="Spannagl M."/>
            <person name="Wang X."/>
            <person name="Yang L."/>
            <person name="Nasrallah M.E."/>
            <person name="Bergelson J."/>
            <person name="Carrington J.C."/>
            <person name="Gaut B.S."/>
            <person name="Schmutz J."/>
            <person name="Mayer K.F.X."/>
            <person name="Van de Peer Y."/>
            <person name="Grigoriev I.V."/>
            <person name="Nordborg M."/>
            <person name="Weigel D."/>
            <person name="Guo Y.-L."/>
        </authorList>
    </citation>
    <scope>NUCLEOTIDE SEQUENCE [LARGE SCALE GENOMIC DNA]</scope>
    <source>
        <strain evidence="2">cv. MN47</strain>
    </source>
</reference>
<keyword evidence="2" id="KW-1185">Reference proteome</keyword>
<dbReference type="AlphaFoldDB" id="D7LC86"/>
<evidence type="ECO:0000313" key="1">
    <source>
        <dbReference type="EMBL" id="EFH57389.1"/>
    </source>
</evidence>
<dbReference type="Gramene" id="Al_scaffold_0004_1508">
    <property type="protein sequence ID" value="Al_scaffold_0004_1508"/>
    <property type="gene ID" value="Al_scaffold_0004_1508"/>
</dbReference>
<gene>
    <name evidence="1" type="ORF">ARALYDRAFT_668789</name>
</gene>
<protein>
    <submittedName>
        <fullName evidence="1">Predicted protein</fullName>
    </submittedName>
</protein>
<dbReference type="EMBL" id="GL348716">
    <property type="protein sequence ID" value="EFH57389.1"/>
    <property type="molecule type" value="Genomic_DNA"/>
</dbReference>
<dbReference type="HOGENOM" id="CLU_2797411_0_0_1"/>
<evidence type="ECO:0000313" key="2">
    <source>
        <dbReference type="Proteomes" id="UP000008694"/>
    </source>
</evidence>
<organism evidence="2">
    <name type="scientific">Arabidopsis lyrata subsp. lyrata</name>
    <name type="common">Lyre-leaved rock-cress</name>
    <dbReference type="NCBI Taxonomy" id="81972"/>
    <lineage>
        <taxon>Eukaryota</taxon>
        <taxon>Viridiplantae</taxon>
        <taxon>Streptophyta</taxon>
        <taxon>Embryophyta</taxon>
        <taxon>Tracheophyta</taxon>
        <taxon>Spermatophyta</taxon>
        <taxon>Magnoliopsida</taxon>
        <taxon>eudicotyledons</taxon>
        <taxon>Gunneridae</taxon>
        <taxon>Pentapetalae</taxon>
        <taxon>rosids</taxon>
        <taxon>malvids</taxon>
        <taxon>Brassicales</taxon>
        <taxon>Brassicaceae</taxon>
        <taxon>Camelineae</taxon>
        <taxon>Arabidopsis</taxon>
    </lineage>
</organism>
<sequence length="68" mass="7925">MHMIKPPEQRHSRRHHRLLRSLGHQFSFGFFALCEKLRECKCDLDTDMTTNLYNVASHGPHVSQPHGS</sequence>
<dbReference type="STRING" id="81972.D7LC86"/>